<sequence>MSLTWSPLTKDDAQAMAVLSAEIEAADRAGENYSAEDLAEFLDNPLLELDEGTMALRDGERILGYVHLIARQTIEQAHWMFIGGDIHPDFRRRGYGRRLLDWAVERAPALSERRYPGVPLELHAGSFEKNHGEQILLEQVGFKPVRWFYDMEQELKGEVAEVPVPEGIEIVTWRPELSLGALAVRNAAFADHWGSVPQTEETWTYFVGGRSFAPESSFLALDGDDVAGILLTAHYEADTAATGVKEAYIHLIGTRREWRGKGVAGSMIAHALAAFQAQGFGKAALNVDADSPSGAPGIYERAGFRTYRRNTAYVLALTPA</sequence>
<dbReference type="InterPro" id="IPR000182">
    <property type="entry name" value="GNAT_dom"/>
</dbReference>
<keyword evidence="1" id="KW-0808">Transferase</keyword>
<evidence type="ECO:0000313" key="5">
    <source>
        <dbReference type="Proteomes" id="UP000530928"/>
    </source>
</evidence>
<dbReference type="GO" id="GO:0016747">
    <property type="term" value="F:acyltransferase activity, transferring groups other than amino-acyl groups"/>
    <property type="evidence" value="ECO:0007669"/>
    <property type="project" value="InterPro"/>
</dbReference>
<dbReference type="Pfam" id="PF00583">
    <property type="entry name" value="Acetyltransf_1"/>
    <property type="match status" value="2"/>
</dbReference>
<feature type="domain" description="N-acetyltransferase" evidence="3">
    <location>
        <begin position="3"/>
        <end position="156"/>
    </location>
</feature>
<gene>
    <name evidence="4" type="ORF">HNR30_003050</name>
</gene>
<organism evidence="4 5">
    <name type="scientific">Nonomuraea soli</name>
    <dbReference type="NCBI Taxonomy" id="1032476"/>
    <lineage>
        <taxon>Bacteria</taxon>
        <taxon>Bacillati</taxon>
        <taxon>Actinomycetota</taxon>
        <taxon>Actinomycetes</taxon>
        <taxon>Streptosporangiales</taxon>
        <taxon>Streptosporangiaceae</taxon>
        <taxon>Nonomuraea</taxon>
    </lineage>
</organism>
<keyword evidence="5" id="KW-1185">Reference proteome</keyword>
<dbReference type="AlphaFoldDB" id="A0A7W0CIB0"/>
<proteinExistence type="predicted"/>
<accession>A0A7W0CIB0</accession>
<dbReference type="InterPro" id="IPR050832">
    <property type="entry name" value="Bact_Acetyltransf"/>
</dbReference>
<reference evidence="4 5" key="1">
    <citation type="submission" date="2020-07" db="EMBL/GenBank/DDBJ databases">
        <title>Genomic Encyclopedia of Type Strains, Phase IV (KMG-IV): sequencing the most valuable type-strain genomes for metagenomic binning, comparative biology and taxonomic classification.</title>
        <authorList>
            <person name="Goeker M."/>
        </authorList>
    </citation>
    <scope>NUCLEOTIDE SEQUENCE [LARGE SCALE GENOMIC DNA]</scope>
    <source>
        <strain evidence="4 5">DSM 45533</strain>
    </source>
</reference>
<dbReference type="Proteomes" id="UP000530928">
    <property type="component" value="Unassembled WGS sequence"/>
</dbReference>
<feature type="domain" description="N-acetyltransferase" evidence="3">
    <location>
        <begin position="168"/>
        <end position="320"/>
    </location>
</feature>
<evidence type="ECO:0000313" key="4">
    <source>
        <dbReference type="EMBL" id="MBA2891709.1"/>
    </source>
</evidence>
<dbReference type="EMBL" id="JACDUR010000003">
    <property type="protein sequence ID" value="MBA2891709.1"/>
    <property type="molecule type" value="Genomic_DNA"/>
</dbReference>
<protein>
    <submittedName>
        <fullName evidence="4">Mycothiol synthase</fullName>
    </submittedName>
</protein>
<dbReference type="Gene3D" id="3.40.630.30">
    <property type="match status" value="1"/>
</dbReference>
<keyword evidence="2" id="KW-0012">Acyltransferase</keyword>
<dbReference type="CDD" id="cd04301">
    <property type="entry name" value="NAT_SF"/>
    <property type="match status" value="1"/>
</dbReference>
<evidence type="ECO:0000259" key="3">
    <source>
        <dbReference type="PROSITE" id="PS51186"/>
    </source>
</evidence>
<dbReference type="PROSITE" id="PS51186">
    <property type="entry name" value="GNAT"/>
    <property type="match status" value="2"/>
</dbReference>
<evidence type="ECO:0000256" key="2">
    <source>
        <dbReference type="ARBA" id="ARBA00023315"/>
    </source>
</evidence>
<dbReference type="RefSeq" id="WP_181610476.1">
    <property type="nucleotide sequence ID" value="NZ_BAABAM010000002.1"/>
</dbReference>
<evidence type="ECO:0000256" key="1">
    <source>
        <dbReference type="ARBA" id="ARBA00022679"/>
    </source>
</evidence>
<comment type="caution">
    <text evidence="4">The sequence shown here is derived from an EMBL/GenBank/DDBJ whole genome shotgun (WGS) entry which is preliminary data.</text>
</comment>
<dbReference type="SUPFAM" id="SSF55729">
    <property type="entry name" value="Acyl-CoA N-acyltransferases (Nat)"/>
    <property type="match status" value="2"/>
</dbReference>
<dbReference type="PANTHER" id="PTHR43877">
    <property type="entry name" value="AMINOALKYLPHOSPHONATE N-ACETYLTRANSFERASE-RELATED-RELATED"/>
    <property type="match status" value="1"/>
</dbReference>
<dbReference type="InterPro" id="IPR016181">
    <property type="entry name" value="Acyl_CoA_acyltransferase"/>
</dbReference>
<name>A0A7W0CIB0_9ACTN</name>